<dbReference type="PATRIC" id="fig|993692.3.peg.92"/>
<sequence>MSLNAQQMRDTRYELKKNFELTGLSKEQVASDLGISVVKLNRIFELEQNSLNDPFILRDYLLEKVTENDKTPVTFTAMGGDIHKYWFLDYGIVEQRRMTSGDY</sequence>
<dbReference type="InterPro" id="IPR018757">
    <property type="entry name" value="DUF2316"/>
</dbReference>
<dbReference type="Pfam" id="PF10078">
    <property type="entry name" value="DUF2316"/>
    <property type="match status" value="1"/>
</dbReference>
<proteinExistence type="predicted"/>
<gene>
    <name evidence="1" type="ORF">IV57_GL000092</name>
</gene>
<reference evidence="1 2" key="1">
    <citation type="journal article" date="2015" name="Genome Announc.">
        <title>Expanding the biotechnology potential of lactobacilli through comparative genomics of 213 strains and associated genera.</title>
        <authorList>
            <person name="Sun Z."/>
            <person name="Harris H.M."/>
            <person name="McCann A."/>
            <person name="Guo C."/>
            <person name="Argimon S."/>
            <person name="Zhang W."/>
            <person name="Yang X."/>
            <person name="Jeffery I.B."/>
            <person name="Cooney J.C."/>
            <person name="Kagawa T.F."/>
            <person name="Liu W."/>
            <person name="Song Y."/>
            <person name="Salvetti E."/>
            <person name="Wrobel A."/>
            <person name="Rasinkangas P."/>
            <person name="Parkhill J."/>
            <person name="Rea M.C."/>
            <person name="O'Sullivan O."/>
            <person name="Ritari J."/>
            <person name="Douillard F.P."/>
            <person name="Paul Ross R."/>
            <person name="Yang R."/>
            <person name="Briner A.E."/>
            <person name="Felis G.E."/>
            <person name="de Vos W.M."/>
            <person name="Barrangou R."/>
            <person name="Klaenhammer T.R."/>
            <person name="Caufield P.W."/>
            <person name="Cui Y."/>
            <person name="Zhang H."/>
            <person name="O'Toole P.W."/>
        </authorList>
    </citation>
    <scope>NUCLEOTIDE SEQUENCE [LARGE SCALE GENOMIC DNA]</scope>
    <source>
        <strain evidence="1 2">DSM 24716</strain>
    </source>
</reference>
<accession>A0A0R2LFX8</accession>
<comment type="caution">
    <text evidence="1">The sequence shown here is derived from an EMBL/GenBank/DDBJ whole genome shotgun (WGS) entry which is preliminary data.</text>
</comment>
<evidence type="ECO:0008006" key="3">
    <source>
        <dbReference type="Google" id="ProtNLM"/>
    </source>
</evidence>
<dbReference type="RefSeq" id="WP_057879512.1">
    <property type="nucleotide sequence ID" value="NZ_JQCF01000001.1"/>
</dbReference>
<name>A0A0R2LFX8_9LACO</name>
<dbReference type="OrthoDB" id="3233189at2"/>
<evidence type="ECO:0000313" key="2">
    <source>
        <dbReference type="Proteomes" id="UP000051006"/>
    </source>
</evidence>
<dbReference type="AlphaFoldDB" id="A0A0R2LFX8"/>
<dbReference type="Proteomes" id="UP000051006">
    <property type="component" value="Unassembled WGS sequence"/>
</dbReference>
<dbReference type="STRING" id="993692.IV57_GL000092"/>
<keyword evidence="2" id="KW-1185">Reference proteome</keyword>
<organism evidence="1 2">
    <name type="scientific">Companilactobacillus kimchiensis</name>
    <dbReference type="NCBI Taxonomy" id="993692"/>
    <lineage>
        <taxon>Bacteria</taxon>
        <taxon>Bacillati</taxon>
        <taxon>Bacillota</taxon>
        <taxon>Bacilli</taxon>
        <taxon>Lactobacillales</taxon>
        <taxon>Lactobacillaceae</taxon>
        <taxon>Companilactobacillus</taxon>
    </lineage>
</organism>
<protein>
    <recommendedName>
        <fullName evidence="3">DUF2316 domain-containing protein</fullName>
    </recommendedName>
</protein>
<evidence type="ECO:0000313" key="1">
    <source>
        <dbReference type="EMBL" id="KRO00772.1"/>
    </source>
</evidence>
<dbReference type="EMBL" id="JQCF01000001">
    <property type="protein sequence ID" value="KRO00772.1"/>
    <property type="molecule type" value="Genomic_DNA"/>
</dbReference>